<dbReference type="Proteomes" id="UP000029389">
    <property type="component" value="Unassembled WGS sequence"/>
</dbReference>
<reference evidence="2 3" key="1">
    <citation type="submission" date="2014-04" db="EMBL/GenBank/DDBJ databases">
        <authorList>
            <person name="Bishop-Lilly K.A."/>
            <person name="Broomall S.M."/>
            <person name="Chain P.S."/>
            <person name="Chertkov O."/>
            <person name="Coyne S.R."/>
            <person name="Daligault H.E."/>
            <person name="Davenport K.W."/>
            <person name="Erkkila T."/>
            <person name="Frey K.G."/>
            <person name="Gibbons H.S."/>
            <person name="Gu W."/>
            <person name="Jaissle J."/>
            <person name="Johnson S.L."/>
            <person name="Koroleva G.I."/>
            <person name="Ladner J.T."/>
            <person name="Lo C.-C."/>
            <person name="Minogue T.D."/>
            <person name="Munk C."/>
            <person name="Palacios G.F."/>
            <person name="Redden C.L."/>
            <person name="Rosenzweig C.N."/>
            <person name="Scholz M.B."/>
            <person name="Teshima H."/>
            <person name="Xu Y."/>
        </authorList>
    </citation>
    <scope>NUCLEOTIDE SEQUENCE [LARGE SCALE GENOMIC DNA]</scope>
    <source>
        <strain evidence="2 3">BHP</strain>
    </source>
</reference>
<dbReference type="PATRIC" id="fig|1405.8.peg.5909"/>
<protein>
    <recommendedName>
        <fullName evidence="1">Ricin B lectin domain-containing protein</fullName>
    </recommendedName>
</protein>
<dbReference type="Pfam" id="PF14200">
    <property type="entry name" value="RicinB_lectin_2"/>
    <property type="match status" value="1"/>
</dbReference>
<dbReference type="EMBL" id="JMQC01000011">
    <property type="protein sequence ID" value="KFM95188.1"/>
    <property type="molecule type" value="Genomic_DNA"/>
</dbReference>
<dbReference type="SUPFAM" id="SSF50370">
    <property type="entry name" value="Ricin B-like lectins"/>
    <property type="match status" value="1"/>
</dbReference>
<evidence type="ECO:0000313" key="2">
    <source>
        <dbReference type="EMBL" id="KFM95188.1"/>
    </source>
</evidence>
<sequence length="97" mass="10800">MLAGPQYEWLGDTPSEYWYFHCEADGHYVIESKHSGKVLDIAGNSTANNANVQQFQYLADAPSERFAVEEAGSVSLPSINTQPLSPVPQYETIIFNF</sequence>
<evidence type="ECO:0000313" key="3">
    <source>
        <dbReference type="Proteomes" id="UP000029389"/>
    </source>
</evidence>
<dbReference type="InterPro" id="IPR000772">
    <property type="entry name" value="Ricin_B_lectin"/>
</dbReference>
<name>A0A090Y8U0_9BACI</name>
<feature type="domain" description="Ricin B lectin" evidence="1">
    <location>
        <begin position="17"/>
        <end position="80"/>
    </location>
</feature>
<organism evidence="2 3">
    <name type="scientific">Bacillus clarus</name>
    <dbReference type="NCBI Taxonomy" id="2338372"/>
    <lineage>
        <taxon>Bacteria</taxon>
        <taxon>Bacillati</taxon>
        <taxon>Bacillota</taxon>
        <taxon>Bacilli</taxon>
        <taxon>Bacillales</taxon>
        <taxon>Bacillaceae</taxon>
        <taxon>Bacillus</taxon>
        <taxon>Bacillus cereus group</taxon>
    </lineage>
</organism>
<dbReference type="AlphaFoldDB" id="A0A090Y8U0"/>
<accession>A0A090Y8U0</accession>
<dbReference type="CDD" id="cd00161">
    <property type="entry name" value="beta-trefoil_Ricin-like"/>
    <property type="match status" value="1"/>
</dbReference>
<dbReference type="InterPro" id="IPR035992">
    <property type="entry name" value="Ricin_B-like_lectins"/>
</dbReference>
<gene>
    <name evidence="2" type="ORF">DJ93_5717</name>
</gene>
<comment type="caution">
    <text evidence="2">The sequence shown here is derived from an EMBL/GenBank/DDBJ whole genome shotgun (WGS) entry which is preliminary data.</text>
</comment>
<proteinExistence type="predicted"/>
<dbReference type="Gene3D" id="2.80.10.50">
    <property type="match status" value="1"/>
</dbReference>
<evidence type="ECO:0000259" key="1">
    <source>
        <dbReference type="Pfam" id="PF14200"/>
    </source>
</evidence>